<organism evidence="3 4">
    <name type="scientific">Chlamydomonas eustigma</name>
    <dbReference type="NCBI Taxonomy" id="1157962"/>
    <lineage>
        <taxon>Eukaryota</taxon>
        <taxon>Viridiplantae</taxon>
        <taxon>Chlorophyta</taxon>
        <taxon>core chlorophytes</taxon>
        <taxon>Chlorophyceae</taxon>
        <taxon>CS clade</taxon>
        <taxon>Chlamydomonadales</taxon>
        <taxon>Chlamydomonadaceae</taxon>
        <taxon>Chlamydomonas</taxon>
    </lineage>
</organism>
<keyword evidence="2" id="KW-1133">Transmembrane helix</keyword>
<feature type="region of interest" description="Disordered" evidence="1">
    <location>
        <begin position="353"/>
        <end position="477"/>
    </location>
</feature>
<dbReference type="STRING" id="1157962.A0A250XNQ2"/>
<proteinExistence type="predicted"/>
<gene>
    <name evidence="3" type="ORF">CEUSTIGMA_g12120.t1</name>
</gene>
<keyword evidence="2" id="KW-0812">Transmembrane</keyword>
<feature type="transmembrane region" description="Helical" evidence="2">
    <location>
        <begin position="121"/>
        <end position="146"/>
    </location>
</feature>
<feature type="transmembrane region" description="Helical" evidence="2">
    <location>
        <begin position="242"/>
        <end position="263"/>
    </location>
</feature>
<dbReference type="Proteomes" id="UP000232323">
    <property type="component" value="Unassembled WGS sequence"/>
</dbReference>
<feature type="transmembrane region" description="Helical" evidence="2">
    <location>
        <begin position="89"/>
        <end position="115"/>
    </location>
</feature>
<name>A0A250XNQ2_9CHLO</name>
<dbReference type="EMBL" id="BEGY01000133">
    <property type="protein sequence ID" value="GAX84698.1"/>
    <property type="molecule type" value="Genomic_DNA"/>
</dbReference>
<keyword evidence="4" id="KW-1185">Reference proteome</keyword>
<feature type="compositionally biased region" description="Polar residues" evidence="1">
    <location>
        <begin position="451"/>
        <end position="465"/>
    </location>
</feature>
<evidence type="ECO:0000256" key="1">
    <source>
        <dbReference type="SAM" id="MobiDB-lite"/>
    </source>
</evidence>
<feature type="region of interest" description="Disordered" evidence="1">
    <location>
        <begin position="1"/>
        <end position="81"/>
    </location>
</feature>
<evidence type="ECO:0000313" key="4">
    <source>
        <dbReference type="Proteomes" id="UP000232323"/>
    </source>
</evidence>
<feature type="compositionally biased region" description="Polar residues" evidence="1">
    <location>
        <begin position="357"/>
        <end position="371"/>
    </location>
</feature>
<feature type="compositionally biased region" description="Polar residues" evidence="1">
    <location>
        <begin position="52"/>
        <end position="61"/>
    </location>
</feature>
<protein>
    <submittedName>
        <fullName evidence="3">Uncharacterized protein</fullName>
    </submittedName>
</protein>
<evidence type="ECO:0000256" key="2">
    <source>
        <dbReference type="SAM" id="Phobius"/>
    </source>
</evidence>
<sequence>MLTPALRGAGSDAPSTARRNSSRAPESRSIKKTARQSLEIPASQELEESARQAGNVTSVEAPTQATDAQQQDIESDNKSKDKSAAAPSLTWAQTVIVLMQALAIYLTLIPFIVAIALKDAYFMYGILFGVVFSGLLVAVNAGLWFFKYKKEMPIMGTALVLEQSSTSYATYENDPGTIPSRMMLRALQHAKEATPEIAWNAPSFRSVVDHVAGVWAGVEAICSLLCVVPYRLGSTGMSPLNIVFNYVFPYLMLIVLLALTRWWPRYIRIIHYLPRMMHQGAVQPGGTNKEEQGLPTTEGLGPASQVAGQEAGTIGLGGDPGGVGGFPVGSHSFSQQGMIPGPATPFQQGMIPGPATPFQQGTPQGLASPYQQAMPPAPTSPYQQGMPPAPNSPYQQAMPPAPSSPYQQGMYPAPTSPYQQGMPPAPNSPYQQGMPPAPNSPYQQGMIPGLSSPSSQGMTQGQPYSYQGMLGGPPPPY</sequence>
<dbReference type="AlphaFoldDB" id="A0A250XNQ2"/>
<feature type="transmembrane region" description="Helical" evidence="2">
    <location>
        <begin position="211"/>
        <end position="230"/>
    </location>
</feature>
<reference evidence="3 4" key="1">
    <citation type="submission" date="2017-08" db="EMBL/GenBank/DDBJ databases">
        <title>Acidophilic green algal genome provides insights into adaptation to an acidic environment.</title>
        <authorList>
            <person name="Hirooka S."/>
            <person name="Hirose Y."/>
            <person name="Kanesaki Y."/>
            <person name="Higuchi S."/>
            <person name="Fujiwara T."/>
            <person name="Onuma R."/>
            <person name="Era A."/>
            <person name="Ohbayashi R."/>
            <person name="Uzuka A."/>
            <person name="Nozaki H."/>
            <person name="Yoshikawa H."/>
            <person name="Miyagishima S.Y."/>
        </authorList>
    </citation>
    <scope>NUCLEOTIDE SEQUENCE [LARGE SCALE GENOMIC DNA]</scope>
    <source>
        <strain evidence="3 4">NIES-2499</strain>
    </source>
</reference>
<comment type="caution">
    <text evidence="3">The sequence shown here is derived from an EMBL/GenBank/DDBJ whole genome shotgun (WGS) entry which is preliminary data.</text>
</comment>
<accession>A0A250XNQ2</accession>
<feature type="compositionally biased region" description="Polar residues" evidence="1">
    <location>
        <begin position="13"/>
        <end position="24"/>
    </location>
</feature>
<feature type="compositionally biased region" description="Low complexity" evidence="1">
    <location>
        <begin position="63"/>
        <end position="72"/>
    </location>
</feature>
<keyword evidence="2" id="KW-0472">Membrane</keyword>
<evidence type="ECO:0000313" key="3">
    <source>
        <dbReference type="EMBL" id="GAX84698.1"/>
    </source>
</evidence>